<proteinExistence type="predicted"/>
<dbReference type="Pfam" id="PF20041">
    <property type="entry name" value="DUF6443"/>
    <property type="match status" value="1"/>
</dbReference>
<evidence type="ECO:0000313" key="3">
    <source>
        <dbReference type="EMBL" id="GGB19828.1"/>
    </source>
</evidence>
<evidence type="ECO:0000313" key="4">
    <source>
        <dbReference type="Proteomes" id="UP000607559"/>
    </source>
</evidence>
<keyword evidence="4" id="KW-1185">Reference proteome</keyword>
<protein>
    <recommendedName>
        <fullName evidence="2">DUF6443 domain-containing protein</fullName>
    </recommendedName>
</protein>
<comment type="caution">
    <text evidence="3">The sequence shown here is derived from an EMBL/GenBank/DDBJ whole genome shotgun (WGS) entry which is preliminary data.</text>
</comment>
<dbReference type="InterPro" id="IPR045619">
    <property type="entry name" value="DUF6443"/>
</dbReference>
<name>A0A8J2UHV0_9BACT</name>
<feature type="signal peptide" evidence="1">
    <location>
        <begin position="1"/>
        <end position="18"/>
    </location>
</feature>
<dbReference type="InterPro" id="IPR050708">
    <property type="entry name" value="T6SS_VgrG/RHS"/>
</dbReference>
<dbReference type="InterPro" id="IPR022385">
    <property type="entry name" value="Rhs_assc_core"/>
</dbReference>
<dbReference type="PANTHER" id="PTHR32305">
    <property type="match status" value="1"/>
</dbReference>
<reference evidence="3" key="2">
    <citation type="submission" date="2020-09" db="EMBL/GenBank/DDBJ databases">
        <authorList>
            <person name="Sun Q."/>
            <person name="Zhou Y."/>
        </authorList>
    </citation>
    <scope>NUCLEOTIDE SEQUENCE</scope>
    <source>
        <strain evidence="3">CGMCC 1.15448</strain>
    </source>
</reference>
<evidence type="ECO:0000256" key="1">
    <source>
        <dbReference type="SAM" id="SignalP"/>
    </source>
</evidence>
<keyword evidence="1" id="KW-0732">Signal</keyword>
<dbReference type="Proteomes" id="UP000607559">
    <property type="component" value="Unassembled WGS sequence"/>
</dbReference>
<organism evidence="3 4">
    <name type="scientific">Puia dinghuensis</name>
    <dbReference type="NCBI Taxonomy" id="1792502"/>
    <lineage>
        <taxon>Bacteria</taxon>
        <taxon>Pseudomonadati</taxon>
        <taxon>Bacteroidota</taxon>
        <taxon>Chitinophagia</taxon>
        <taxon>Chitinophagales</taxon>
        <taxon>Chitinophagaceae</taxon>
        <taxon>Puia</taxon>
    </lineage>
</organism>
<dbReference type="NCBIfam" id="TIGR03696">
    <property type="entry name" value="Rhs_assc_core"/>
    <property type="match status" value="1"/>
</dbReference>
<dbReference type="RefSeq" id="WP_188936818.1">
    <property type="nucleotide sequence ID" value="NZ_BMJC01000005.1"/>
</dbReference>
<gene>
    <name evidence="3" type="ORF">GCM10011511_49480</name>
</gene>
<dbReference type="Gene3D" id="2.180.10.10">
    <property type="entry name" value="RHS repeat-associated core"/>
    <property type="match status" value="2"/>
</dbReference>
<sequence length="1554" mass="169603">MRSIALFFLLTVGLFAGTATVLGQSNKPNAASTIPGASNVHTPGTYGSSASANSISTLDAMGPYQNTVDLLAAGYLHVKENNQYLDGLGRPAQTVSRQVTPAGIDLVTPMEYDAMGREAYKYLAYVSGATDGNFRVDPFDEQKAYLSAQYTAPAEGVFYSNINFESSPLSRPVLSMSPGNSWAGNGVGIGQQYLENTAADGVQKWNISSNALTYSNNDVTTNIPVSAGAYGAGVLHKNITIDEAGHVKVDYVDMLGRTILKKVQAGTIASDYSGDAGFLCTYYIYDDLNQLRFIIPPKAVQALEGSWSLSGATGILNELCFRYEFDSRRRLIAKKTPGTGWEYLIYDTRDRLVFTQDGNLRTKGQWMTSLYDPLDRPIITGITTYGSDPASFQQAVTTATVTPAQPSGLQWDLPPLASPNTTGNYQALHSITLAPGFSTPSGGPFSATIVNGAGEPVHIVEGRSVDKDPIPAGATFVSLTHTYYDDYSWTTKTFNSGYNSKLDAGTNLHAETPPTAASTWTTGMVTGVKVRIISDPNNLAAGSFLATVDFYDDKGRVIQTQADNEKGGNDITTQLYDFTGKVLCSYLDLNNPGGTPAETTVKTTHLYDHAGRLLQTHKMINDDNTKQVLIANNQYDELGRLVSKRLGQTRASDGTYTATPLETLGYTYNVRGWLQGINKDYSTPGGTDAHWFGMELNYDWGFNSNQLNGNIAGVKWRSKGGGESRSYGFTYDDANRLMSGDFAQYDGSLYSDNAAINFDAYMGDGLDPTKAYDANGNIVQMQQWGLALDGSHQIDNLAYSYFTNSNKLQTVSDGISANYHLGDFTDNNIQSTGYGYDLNGNMITDLNKRITGATGLDQTSGGAISYNYQNLPAQVPFQDAQGNNKGTISYTYDAVGNKLDKIVVDKSVAGSTITTTTRYIGEFVYETKTGDPTQPAYADVLQFFGHDEGRTRYVIPPGGGTGNFVYDYFVKDHLGDVRVVLTDELAQDQYPVVDFEDANVSTEEIYYNNVDVQRTARPGAFFTSNTNGNQAQVLSKTTQPVGAGKLDKVMAGDLLDIKVDYYIPTATTDNSGANGLNSVLSSLLTLLNGSLAPAPLHGSAATINGNLNADPIFSGFFTPETSSSTDLNPKAYLNILFFDDQFKFVQQNSELVELTTEGSGQTVTRIGATAKVAPRNGYVYIYLSNESNNLVYFDNFQVTHEHGPLLEETHYYPFGLTMAGISSKAVKTKYAQNRYRYNGKELQNQEFSDGSGLEEYDYGARMYEPQIGRWNVIDPHAADYSQFSPYLYVGSNPMLLVDPNGKDWFYYKDPGDQDADATWHWHDGNQYNTGVKDADGNDVILQGVTAVVEFDGSKAEKLDANGKFNTWGAVAAEVTVYGPDGANDVHHYSGYTMSSDPDHYGVVADGMYDANYRDPGKTGPLASNWAVNDTRGVPAMNGYDPYTGKTYVDGVYIHRSNLDGFAGVKKNSKGQMVAISKGCLLINPDQWADFNKVMHGVQNFKVQIDRTKLTTKLLMAKVVEMMVFKAYMNLFKTSILDFGPPHEMDNPKTYYMLK</sequence>
<feature type="domain" description="DUF6443" evidence="2">
    <location>
        <begin position="71"/>
        <end position="193"/>
    </location>
</feature>
<dbReference type="EMBL" id="BMJC01000005">
    <property type="protein sequence ID" value="GGB19828.1"/>
    <property type="molecule type" value="Genomic_DNA"/>
</dbReference>
<feature type="chain" id="PRO_5035276935" description="DUF6443 domain-containing protein" evidence="1">
    <location>
        <begin position="19"/>
        <end position="1554"/>
    </location>
</feature>
<accession>A0A8J2UHV0</accession>
<reference evidence="3" key="1">
    <citation type="journal article" date="2014" name="Int. J. Syst. Evol. Microbiol.">
        <title>Complete genome sequence of Corynebacterium casei LMG S-19264T (=DSM 44701T), isolated from a smear-ripened cheese.</title>
        <authorList>
            <consortium name="US DOE Joint Genome Institute (JGI-PGF)"/>
            <person name="Walter F."/>
            <person name="Albersmeier A."/>
            <person name="Kalinowski J."/>
            <person name="Ruckert C."/>
        </authorList>
    </citation>
    <scope>NUCLEOTIDE SEQUENCE</scope>
    <source>
        <strain evidence="3">CGMCC 1.15448</strain>
    </source>
</reference>
<evidence type="ECO:0000259" key="2">
    <source>
        <dbReference type="Pfam" id="PF20041"/>
    </source>
</evidence>
<dbReference type="PANTHER" id="PTHR32305:SF15">
    <property type="entry name" value="PROTEIN RHSA-RELATED"/>
    <property type="match status" value="1"/>
</dbReference>